<dbReference type="PANTHER" id="PTHR36617:SF15">
    <property type="entry name" value="REVERSE TRANSCRIPTASE ZINC-BINDING DOMAIN-CONTAINING PROTEIN"/>
    <property type="match status" value="1"/>
</dbReference>
<dbReference type="GO" id="GO:0003676">
    <property type="term" value="F:nucleic acid binding"/>
    <property type="evidence" value="ECO:0007669"/>
    <property type="project" value="InterPro"/>
</dbReference>
<dbReference type="GO" id="GO:0003964">
    <property type="term" value="F:RNA-directed DNA polymerase activity"/>
    <property type="evidence" value="ECO:0007669"/>
    <property type="project" value="UniProtKB-KW"/>
</dbReference>
<evidence type="ECO:0000259" key="2">
    <source>
        <dbReference type="PROSITE" id="PS50158"/>
    </source>
</evidence>
<keyword evidence="3" id="KW-0695">RNA-directed DNA polymerase</keyword>
<dbReference type="AlphaFoldDB" id="A0A6L2NBC5"/>
<keyword evidence="1" id="KW-0862">Zinc</keyword>
<sequence length="693" mass="80159">MERSTKFWLDNWIGDQAFCTRFSRLFRLEENKDCLVRDRWNDGWTWSWSRPIGEGITYTHFLNLLNLIDNVQLIDGKDEWIWTLDKSNKFVVNSTRQHIDSLILPKSQPRTRWRRFIPKKLKLYKPIVMTNIILQGLPSEVYALVSTHKVAKELWERIQMIMQGTSLTKKERECKLYVEFDKFAYRKGETLQDFYLRFSLLLNDMKMYNMKLEQFQVNTKFLNTLPPEWMNDTSSTVNHNTYMASSSAPQIDYASMVQHSSEYSPPETGLVVLVFQKGDDPIDAINHMMSFLTAVVTSRYPATNNQLRTSSNPHQQATINNGRVTIQPIQERQNFMSAGSSRPFTTGSGGASGKQRVIVCYNCKGEGHMSKQCTKPKRKRDAEWFKDKVLLVQAQANGQVLQKEELEFLADPGTTESSSNQNVVTTNAAYQADDLDAYDSDYDEINSVKIALMANLSHYGSDNMAEELLIDDFILSHESFDSSFEDNPSISRPPPEPPDDNFDLEPEVISTVMEDIDEPDEHFNPGGEIFVSTNNEDVDYFPFIVRTRFLIMDYPPKIEAFLCRILSWFQKTFAYENSLIYKERTKKLHDDKIKNRIFNVGDQVLLFNSRLKIFSGKLKSRWSGPFTISEIYPYGTAKLIHPDGCNFKVNCHRLKHYHGGDPPMLEIPDVTTSLRTTEYRDRVEPTTRIIPKD</sequence>
<dbReference type="InterPro" id="IPR001878">
    <property type="entry name" value="Znf_CCHC"/>
</dbReference>
<name>A0A6L2NBC5_TANCI</name>
<accession>A0A6L2NBC5</accession>
<comment type="caution">
    <text evidence="3">The sequence shown here is derived from an EMBL/GenBank/DDBJ whole genome shotgun (WGS) entry which is preliminary data.</text>
</comment>
<keyword evidence="1" id="KW-0479">Metal-binding</keyword>
<dbReference type="PROSITE" id="PS50158">
    <property type="entry name" value="ZF_CCHC"/>
    <property type="match status" value="1"/>
</dbReference>
<keyword evidence="3" id="KW-0808">Transferase</keyword>
<dbReference type="Pfam" id="PF14223">
    <property type="entry name" value="Retrotran_gag_2"/>
    <property type="match status" value="1"/>
</dbReference>
<dbReference type="GO" id="GO:0008270">
    <property type="term" value="F:zinc ion binding"/>
    <property type="evidence" value="ECO:0007669"/>
    <property type="project" value="UniProtKB-KW"/>
</dbReference>
<dbReference type="Gene3D" id="4.10.60.10">
    <property type="entry name" value="Zinc finger, CCHC-type"/>
    <property type="match status" value="1"/>
</dbReference>
<evidence type="ECO:0000313" key="3">
    <source>
        <dbReference type="EMBL" id="GEU82382.1"/>
    </source>
</evidence>
<dbReference type="InterPro" id="IPR036875">
    <property type="entry name" value="Znf_CCHC_sf"/>
</dbReference>
<keyword evidence="1" id="KW-0863">Zinc-finger</keyword>
<protein>
    <submittedName>
        <fullName evidence="3">RNA-directed DNA polymerase, eukaryota</fullName>
    </submittedName>
</protein>
<organism evidence="3">
    <name type="scientific">Tanacetum cinerariifolium</name>
    <name type="common">Dalmatian daisy</name>
    <name type="synonym">Chrysanthemum cinerariifolium</name>
    <dbReference type="NCBI Taxonomy" id="118510"/>
    <lineage>
        <taxon>Eukaryota</taxon>
        <taxon>Viridiplantae</taxon>
        <taxon>Streptophyta</taxon>
        <taxon>Embryophyta</taxon>
        <taxon>Tracheophyta</taxon>
        <taxon>Spermatophyta</taxon>
        <taxon>Magnoliopsida</taxon>
        <taxon>eudicotyledons</taxon>
        <taxon>Gunneridae</taxon>
        <taxon>Pentapetalae</taxon>
        <taxon>asterids</taxon>
        <taxon>campanulids</taxon>
        <taxon>Asterales</taxon>
        <taxon>Asteraceae</taxon>
        <taxon>Asteroideae</taxon>
        <taxon>Anthemideae</taxon>
        <taxon>Anthemidinae</taxon>
        <taxon>Tanacetum</taxon>
    </lineage>
</organism>
<proteinExistence type="predicted"/>
<evidence type="ECO:0000256" key="1">
    <source>
        <dbReference type="PROSITE-ProRule" id="PRU00047"/>
    </source>
</evidence>
<dbReference type="Pfam" id="PF00098">
    <property type="entry name" value="zf-CCHC"/>
    <property type="match status" value="1"/>
</dbReference>
<gene>
    <name evidence="3" type="ORF">Tci_054360</name>
</gene>
<feature type="domain" description="CCHC-type" evidence="2">
    <location>
        <begin position="360"/>
        <end position="375"/>
    </location>
</feature>
<dbReference type="SMART" id="SM00343">
    <property type="entry name" value="ZnF_C2HC"/>
    <property type="match status" value="1"/>
</dbReference>
<dbReference type="SUPFAM" id="SSF57756">
    <property type="entry name" value="Retrovirus zinc finger-like domains"/>
    <property type="match status" value="1"/>
</dbReference>
<reference evidence="3" key="1">
    <citation type="journal article" date="2019" name="Sci. Rep.">
        <title>Draft genome of Tanacetum cinerariifolium, the natural source of mosquito coil.</title>
        <authorList>
            <person name="Yamashiro T."/>
            <person name="Shiraishi A."/>
            <person name="Satake H."/>
            <person name="Nakayama K."/>
        </authorList>
    </citation>
    <scope>NUCLEOTIDE SEQUENCE</scope>
</reference>
<dbReference type="EMBL" id="BKCJ010008468">
    <property type="protein sequence ID" value="GEU82382.1"/>
    <property type="molecule type" value="Genomic_DNA"/>
</dbReference>
<keyword evidence="3" id="KW-0548">Nucleotidyltransferase</keyword>
<dbReference type="PANTHER" id="PTHR36617">
    <property type="entry name" value="PROTEIN, PUTATIVE-RELATED"/>
    <property type="match status" value="1"/>
</dbReference>